<dbReference type="RefSeq" id="WP_176964459.1">
    <property type="nucleotide sequence ID" value="NZ_CP058215.1"/>
</dbReference>
<evidence type="ECO:0000313" key="6">
    <source>
        <dbReference type="Proteomes" id="UP000509594"/>
    </source>
</evidence>
<dbReference type="EMBL" id="CP058215">
    <property type="protein sequence ID" value="QLC49396.1"/>
    <property type="molecule type" value="Genomic_DNA"/>
</dbReference>
<dbReference type="GO" id="GO:0035435">
    <property type="term" value="P:phosphate ion transmembrane transport"/>
    <property type="evidence" value="ECO:0007669"/>
    <property type="project" value="InterPro"/>
</dbReference>
<feature type="domain" description="ABC transporter" evidence="3">
    <location>
        <begin position="6"/>
        <end position="247"/>
    </location>
</feature>
<dbReference type="SMART" id="SM00382">
    <property type="entry name" value="AAA"/>
    <property type="match status" value="1"/>
</dbReference>
<dbReference type="PROSITE" id="PS50893">
    <property type="entry name" value="ABC_TRANSPORTER_2"/>
    <property type="match status" value="1"/>
</dbReference>
<dbReference type="InterPro" id="IPR003439">
    <property type="entry name" value="ABC_transporter-like_ATP-bd"/>
</dbReference>
<accession>A0A7D5EDE2</accession>
<gene>
    <name evidence="4" type="primary">pstB</name>
    <name evidence="4" type="ORF">HWN40_03525</name>
    <name evidence="5" type="ORF">HWN40_04160</name>
</gene>
<dbReference type="GO" id="GO:0005524">
    <property type="term" value="F:ATP binding"/>
    <property type="evidence" value="ECO:0007669"/>
    <property type="project" value="UniProtKB-KW"/>
</dbReference>
<dbReference type="CDD" id="cd03260">
    <property type="entry name" value="ABC_PstB_phosphate_transporter"/>
    <property type="match status" value="1"/>
</dbReference>
<reference evidence="4 6" key="1">
    <citation type="submission" date="2020-06" db="EMBL/GenBank/DDBJ databases">
        <title>Methanolobus halotolerans sp. nov., isolated from a saline lake Tus in Siberia.</title>
        <authorList>
            <person name="Shen Y."/>
            <person name="Chen S.-C."/>
            <person name="Lai M.-C."/>
            <person name="Huang H.-H."/>
            <person name="Chiu H.-H."/>
            <person name="Tang S.-L."/>
            <person name="Rogozin D.Y."/>
            <person name="Degermendzhy A.G."/>
        </authorList>
    </citation>
    <scope>NUCLEOTIDE SEQUENCE [LARGE SCALE GENOMIC DNA]</scope>
    <source>
        <strain evidence="4 6">DSM 21339</strain>
    </source>
</reference>
<evidence type="ECO:0000259" key="3">
    <source>
        <dbReference type="PROSITE" id="PS50893"/>
    </source>
</evidence>
<dbReference type="GO" id="GO:0005315">
    <property type="term" value="F:phosphate transmembrane transporter activity"/>
    <property type="evidence" value="ECO:0007669"/>
    <property type="project" value="InterPro"/>
</dbReference>
<sequence length="264" mass="29944">MSETHIKIDNVKVFYSKKHALKNISVEIPKNQITAIIGPSGCGKSTLLKCMNRLIDLTDEVTYSGKILIDDEDIFDRKTDVVNIRKKMGLLAQKPTPLPMSIYENIAYGPKIHGMKKKRDLDIVVEKYLKLAGLWEEVKDRLKSPASQLSIGQQQRLCLARGLAVEPEIILCDEPTSALDPVSSQYIEQQLLKLKNDYTIVIVTHNIHQAMRLADYVIHLYLGEIIEHGQADEVLENPKDERTQAYINGTFLTETKIDRVRTCT</sequence>
<dbReference type="Pfam" id="PF00005">
    <property type="entry name" value="ABC_tran"/>
    <property type="match status" value="1"/>
</dbReference>
<dbReference type="SUPFAM" id="SSF52540">
    <property type="entry name" value="P-loop containing nucleoside triphosphate hydrolases"/>
    <property type="match status" value="1"/>
</dbReference>
<dbReference type="NCBIfam" id="TIGR00972">
    <property type="entry name" value="3a0107s01c2"/>
    <property type="match status" value="1"/>
</dbReference>
<dbReference type="PANTHER" id="PTHR43423:SF1">
    <property type="entry name" value="ABC TRANSPORTER I FAMILY MEMBER 17"/>
    <property type="match status" value="1"/>
</dbReference>
<dbReference type="EMBL" id="CP058215">
    <property type="protein sequence ID" value="QLC49509.1"/>
    <property type="molecule type" value="Genomic_DNA"/>
</dbReference>
<evidence type="ECO:0000256" key="2">
    <source>
        <dbReference type="ARBA" id="ARBA00022840"/>
    </source>
</evidence>
<keyword evidence="2 4" id="KW-0067">ATP-binding</keyword>
<organism evidence="4 6">
    <name type="scientific">Methanolobus zinderi</name>
    <dbReference type="NCBI Taxonomy" id="536044"/>
    <lineage>
        <taxon>Archaea</taxon>
        <taxon>Methanobacteriati</taxon>
        <taxon>Methanobacteriota</taxon>
        <taxon>Stenosarchaea group</taxon>
        <taxon>Methanomicrobia</taxon>
        <taxon>Methanosarcinales</taxon>
        <taxon>Methanosarcinaceae</taxon>
        <taxon>Methanolobus</taxon>
    </lineage>
</organism>
<dbReference type="KEGG" id="mzi:HWN40_04160"/>
<dbReference type="PANTHER" id="PTHR43423">
    <property type="entry name" value="ABC TRANSPORTER I FAMILY MEMBER 17"/>
    <property type="match status" value="1"/>
</dbReference>
<dbReference type="InterPro" id="IPR027417">
    <property type="entry name" value="P-loop_NTPase"/>
</dbReference>
<dbReference type="Gene3D" id="3.40.50.300">
    <property type="entry name" value="P-loop containing nucleotide triphosphate hydrolases"/>
    <property type="match status" value="1"/>
</dbReference>
<dbReference type="AlphaFoldDB" id="A0A7D5EDE2"/>
<protein>
    <submittedName>
        <fullName evidence="4">Phosphate ABC transporter ATP-binding protein</fullName>
    </submittedName>
</protein>
<dbReference type="GO" id="GO:0016020">
    <property type="term" value="C:membrane"/>
    <property type="evidence" value="ECO:0007669"/>
    <property type="project" value="InterPro"/>
</dbReference>
<dbReference type="InterPro" id="IPR003593">
    <property type="entry name" value="AAA+_ATPase"/>
</dbReference>
<evidence type="ECO:0000313" key="5">
    <source>
        <dbReference type="EMBL" id="QLC49509.1"/>
    </source>
</evidence>
<name>A0A7D5EDE2_9EURY</name>
<dbReference type="OrthoDB" id="31298at2157"/>
<dbReference type="InterPro" id="IPR005670">
    <property type="entry name" value="PstB-like"/>
</dbReference>
<dbReference type="Proteomes" id="UP000509594">
    <property type="component" value="Chromosome"/>
</dbReference>
<proteinExistence type="predicted"/>
<evidence type="ECO:0000313" key="4">
    <source>
        <dbReference type="EMBL" id="QLC49396.1"/>
    </source>
</evidence>
<dbReference type="KEGG" id="mzi:HWN40_03525"/>
<dbReference type="GO" id="GO:0016887">
    <property type="term" value="F:ATP hydrolysis activity"/>
    <property type="evidence" value="ECO:0007669"/>
    <property type="project" value="InterPro"/>
</dbReference>
<evidence type="ECO:0000256" key="1">
    <source>
        <dbReference type="ARBA" id="ARBA00022741"/>
    </source>
</evidence>
<dbReference type="GeneID" id="55820841"/>
<keyword evidence="1" id="KW-0547">Nucleotide-binding</keyword>
<keyword evidence="6" id="KW-1185">Reference proteome</keyword>